<dbReference type="Gene3D" id="3.90.230.10">
    <property type="entry name" value="Creatinase/methionine aminopeptidase superfamily"/>
    <property type="match status" value="1"/>
</dbReference>
<sequence>MLNAIKIAGHRRVIGSVGWRSFKRCLNTNNPSEINNQYLNRKRSSFSAGQPLFETRPELLKPGELTPGITALEYFNRRVKLATRLPAKSCAIIAGAQVKYASGPVFYAFQQNNDLFYLTGWNEPDSVMILEKPSDNIDDVIFHLVVPPKDAFSEQWEGERTGTEGACEIFNADESTDTRQSSVYISKIINRNDHIYFDRPQDKIDSSAEAFFRSFFSVSHSPASADTITDAIKNSGKKYVRKLKSIIADMRSIKSPAEIRVMRRAGQISGRAYNQAYARRFRNERTLHSFLDYKFVSGGCDKSAYIPVVASGSNSLCIHYTRNDDVMYDDEMVLVDASGSLGGYCTDISRTWPVNGTFSPAQRDLYEAVLNVQRKCIELCKASGLYSLHDIHEKSIAFFKEELKNVGLPASQNSDVSKIYPHYIGHNLGLDVHDVPQISRYAPLQEGQVITIEPGIYIPDDPKYPPYFRNIGIRIEDDIAVGADGYTNLTVEAAKEIVDIENIAQNGVTSKFEDDVVAPLKYSS</sequence>
<dbReference type="GO" id="GO:0005739">
    <property type="term" value="C:mitochondrion"/>
    <property type="evidence" value="ECO:0007669"/>
    <property type="project" value="TreeGrafter"/>
</dbReference>
<dbReference type="PROSITE" id="PS00491">
    <property type="entry name" value="PROLINE_PEPTIDASE"/>
    <property type="match status" value="1"/>
</dbReference>
<evidence type="ECO:0000256" key="6">
    <source>
        <dbReference type="RuleBase" id="RU000590"/>
    </source>
</evidence>
<evidence type="ECO:0000313" key="8">
    <source>
        <dbReference type="EMBL" id="SCU82485.1"/>
    </source>
</evidence>
<dbReference type="SUPFAM" id="SSF53092">
    <property type="entry name" value="Creatinase/prolidase N-terminal domain"/>
    <property type="match status" value="1"/>
</dbReference>
<dbReference type="GO" id="GO:0070006">
    <property type="term" value="F:metalloaminopeptidase activity"/>
    <property type="evidence" value="ECO:0007669"/>
    <property type="project" value="InterPro"/>
</dbReference>
<feature type="domain" description="Aminopeptidase P N-terminal" evidence="7">
    <location>
        <begin position="69"/>
        <end position="205"/>
    </location>
</feature>
<dbReference type="InterPro" id="IPR052433">
    <property type="entry name" value="X-Pro_dipept-like"/>
</dbReference>
<comment type="similarity">
    <text evidence="2 6">Belongs to the peptidase M24B family.</text>
</comment>
<dbReference type="GO" id="GO:0030145">
    <property type="term" value="F:manganese ion binding"/>
    <property type="evidence" value="ECO:0007669"/>
    <property type="project" value="InterPro"/>
</dbReference>
<dbReference type="Proteomes" id="UP000189911">
    <property type="component" value="Chromosome B"/>
</dbReference>
<evidence type="ECO:0000256" key="2">
    <source>
        <dbReference type="ARBA" id="ARBA00008766"/>
    </source>
</evidence>
<dbReference type="InterPro" id="IPR029149">
    <property type="entry name" value="Creatin/AminoP/Spt16_N"/>
</dbReference>
<keyword evidence="3 6" id="KW-0479">Metal-binding</keyword>
<name>A0A1G4IZF2_9SACH</name>
<evidence type="ECO:0000259" key="7">
    <source>
        <dbReference type="SMART" id="SM01011"/>
    </source>
</evidence>
<evidence type="ECO:0000256" key="3">
    <source>
        <dbReference type="ARBA" id="ARBA00022723"/>
    </source>
</evidence>
<accession>A0A1G4IZF2</accession>
<dbReference type="InterPro" id="IPR036005">
    <property type="entry name" value="Creatinase/aminopeptidase-like"/>
</dbReference>
<reference evidence="9" key="1">
    <citation type="submission" date="2016-03" db="EMBL/GenBank/DDBJ databases">
        <authorList>
            <person name="Devillers Hugo."/>
        </authorList>
    </citation>
    <scope>NUCLEOTIDE SEQUENCE [LARGE SCALE GENOMIC DNA]</scope>
</reference>
<dbReference type="OrthoDB" id="4215474at2759"/>
<dbReference type="InterPro" id="IPR000994">
    <property type="entry name" value="Pept_M24"/>
</dbReference>
<evidence type="ECO:0000256" key="1">
    <source>
        <dbReference type="ARBA" id="ARBA00001936"/>
    </source>
</evidence>
<evidence type="ECO:0000256" key="4">
    <source>
        <dbReference type="ARBA" id="ARBA00022801"/>
    </source>
</evidence>
<dbReference type="AlphaFoldDB" id="A0A1G4IZF2"/>
<dbReference type="SMART" id="SM01011">
    <property type="entry name" value="AMP_N"/>
    <property type="match status" value="1"/>
</dbReference>
<proteinExistence type="inferred from homology"/>
<dbReference type="FunFam" id="3.90.230.10:FF:000026">
    <property type="entry name" value="Intermediate cleaving peptidase 55"/>
    <property type="match status" value="1"/>
</dbReference>
<dbReference type="InterPro" id="IPR001131">
    <property type="entry name" value="Peptidase_M24B_aminopep-P_CS"/>
</dbReference>
<organism evidence="8 9">
    <name type="scientific">Lachancea nothofagi CBS 11611</name>
    <dbReference type="NCBI Taxonomy" id="1266666"/>
    <lineage>
        <taxon>Eukaryota</taxon>
        <taxon>Fungi</taxon>
        <taxon>Dikarya</taxon>
        <taxon>Ascomycota</taxon>
        <taxon>Saccharomycotina</taxon>
        <taxon>Saccharomycetes</taxon>
        <taxon>Saccharomycetales</taxon>
        <taxon>Saccharomycetaceae</taxon>
        <taxon>Lachancea</taxon>
    </lineage>
</organism>
<dbReference type="EMBL" id="LT598450">
    <property type="protein sequence ID" value="SCU82485.1"/>
    <property type="molecule type" value="Genomic_DNA"/>
</dbReference>
<evidence type="ECO:0000256" key="5">
    <source>
        <dbReference type="ARBA" id="ARBA00023211"/>
    </source>
</evidence>
<protein>
    <submittedName>
        <fullName evidence="8">LANO_0B06414g1_1</fullName>
    </submittedName>
</protein>
<keyword evidence="4" id="KW-0378">Hydrolase</keyword>
<dbReference type="SUPFAM" id="SSF55920">
    <property type="entry name" value="Creatinase/aminopeptidase"/>
    <property type="match status" value="1"/>
</dbReference>
<dbReference type="Pfam" id="PF05195">
    <property type="entry name" value="AMP_N"/>
    <property type="match status" value="1"/>
</dbReference>
<dbReference type="Pfam" id="PF00557">
    <property type="entry name" value="Peptidase_M24"/>
    <property type="match status" value="1"/>
</dbReference>
<keyword evidence="9" id="KW-1185">Reference proteome</keyword>
<dbReference type="PANTHER" id="PTHR43226">
    <property type="entry name" value="XAA-PRO AMINOPEPTIDASE 3"/>
    <property type="match status" value="1"/>
</dbReference>
<keyword evidence="5" id="KW-0464">Manganese</keyword>
<dbReference type="PANTHER" id="PTHR43226:SF4">
    <property type="entry name" value="XAA-PRO AMINOPEPTIDASE 3"/>
    <property type="match status" value="1"/>
</dbReference>
<comment type="cofactor">
    <cofactor evidence="1">
        <name>Mn(2+)</name>
        <dbReference type="ChEBI" id="CHEBI:29035"/>
    </cofactor>
</comment>
<dbReference type="Gene3D" id="3.40.350.10">
    <property type="entry name" value="Creatinase/prolidase N-terminal domain"/>
    <property type="match status" value="1"/>
</dbReference>
<dbReference type="CDD" id="cd01087">
    <property type="entry name" value="Prolidase"/>
    <property type="match status" value="1"/>
</dbReference>
<gene>
    <name evidence="8" type="ORF">LANO_0B06414G</name>
</gene>
<dbReference type="GO" id="GO:0006508">
    <property type="term" value="P:proteolysis"/>
    <property type="evidence" value="ECO:0007669"/>
    <property type="project" value="TreeGrafter"/>
</dbReference>
<evidence type="ECO:0000313" key="9">
    <source>
        <dbReference type="Proteomes" id="UP000189911"/>
    </source>
</evidence>
<dbReference type="InterPro" id="IPR007865">
    <property type="entry name" value="Aminopep_P_N"/>
</dbReference>